<sequence length="1027" mass="117080">MRGTRMYVLWRKLKELKNGLKEFSRESKSGMSKDVMNLRTELTEWQQSNLVNPTRDSIRKEKEISTKWSMAARMEENMLRQKSRVKWLKLGDNNNAFFFRSITARRNLNNILALKVADGSEIQGKNQIIDHITEHFQSLFSRNCAVYNHHLNGEPDIEFVKCLDGHQQANLSMGDLKALVTIDVVANSRIEPKATVADVLIGQQWEEFCRGNAQVPAKDVFTVIRKSECRTNLMLDRKDVPRWNQEWEDLEGLLTQLWGTHRGKLIVRLHMATIYYIWIERVMAWVWGPVEDRCTVKGRGALNAQRESEKMAKRGSRGKGKAKQATTSKKKAAGRNAGNVGESSTNLNPGTSMGLGTEQNPIVFDEDGVWVNPNPSGGEEEVDPEHLRIYEELLKQWMRNPPKESADWSEAPSDYETEPSEDEFDPEEFARLREKQKGKQPRVDEDTTDEETTEDGGSKPSADANSKVTDSDAICSLFRDGTYIAHKEAGLLLGVVDRIGERVKLEWTESYASVWIRRVGNWICYAKPGWQDEGTSSSSTEVPSSVALVRSSDSIGKRVREWAYVEWEEGKKKRRLERRRTRWRFKQMRDVGVQTEGLGAVVQTKEKDGREMNYVDVLVEGSLGSVRGSGNEQQLDEEAIEWSLGAWYCGGGEPIDLALLQRLGRDKQEKEAARISLEQNRQQKNMRRQMNYADMAQTFLADLSKEENQIAKLLACRALRLIVGRMEGPIQEINEVLTDLTLFARYNGNCEEFVRKGQGWWEKNEWDRHNAAAMERFKTQVEREAKLNRLSERVDILLLRIDSSRKGLSVQEKAELGKCFKMWKVAANLKIQELHFQIQGWQRKLAKMEALASERMRPSYVNTDLRFVLQGSQGQADSTNQEEDIGTTTQDAGPLTFGDALELITSAIVDNSRRPRPPALTLPVIRRLMARLNQIDVEQSPMQRLKECRELRQLLGQLQGVPNYIGDLHEELYTLALLDAPDASWQPDPVVPASPTSGSSTEGELWLDERDDYPPSSPDQEPSWSDA</sequence>
<keyword evidence="2" id="KW-1185">Reference proteome</keyword>
<accession>A0ACB9L0Y1</accession>
<proteinExistence type="predicted"/>
<protein>
    <submittedName>
        <fullName evidence="1">Uncharacterized protein</fullName>
    </submittedName>
</protein>
<evidence type="ECO:0000313" key="2">
    <source>
        <dbReference type="Proteomes" id="UP001057402"/>
    </source>
</evidence>
<reference evidence="2" key="1">
    <citation type="journal article" date="2023" name="Front. Plant Sci.">
        <title>Chromosomal-level genome assembly of Melastoma candidum provides insights into trichome evolution.</title>
        <authorList>
            <person name="Zhong Y."/>
            <person name="Wu W."/>
            <person name="Sun C."/>
            <person name="Zou P."/>
            <person name="Liu Y."/>
            <person name="Dai S."/>
            <person name="Zhou R."/>
        </authorList>
    </citation>
    <scope>NUCLEOTIDE SEQUENCE [LARGE SCALE GENOMIC DNA]</scope>
</reference>
<dbReference type="EMBL" id="CM042891">
    <property type="protein sequence ID" value="KAI4303445.1"/>
    <property type="molecule type" value="Genomic_DNA"/>
</dbReference>
<gene>
    <name evidence="1" type="ORF">MLD38_039076</name>
</gene>
<name>A0ACB9L0Y1_9MYRT</name>
<comment type="caution">
    <text evidence="1">The sequence shown here is derived from an EMBL/GenBank/DDBJ whole genome shotgun (WGS) entry which is preliminary data.</text>
</comment>
<dbReference type="Proteomes" id="UP001057402">
    <property type="component" value="Chromosome 12"/>
</dbReference>
<evidence type="ECO:0000313" key="1">
    <source>
        <dbReference type="EMBL" id="KAI4303445.1"/>
    </source>
</evidence>
<organism evidence="1 2">
    <name type="scientific">Melastoma candidum</name>
    <dbReference type="NCBI Taxonomy" id="119954"/>
    <lineage>
        <taxon>Eukaryota</taxon>
        <taxon>Viridiplantae</taxon>
        <taxon>Streptophyta</taxon>
        <taxon>Embryophyta</taxon>
        <taxon>Tracheophyta</taxon>
        <taxon>Spermatophyta</taxon>
        <taxon>Magnoliopsida</taxon>
        <taxon>eudicotyledons</taxon>
        <taxon>Gunneridae</taxon>
        <taxon>Pentapetalae</taxon>
        <taxon>rosids</taxon>
        <taxon>malvids</taxon>
        <taxon>Myrtales</taxon>
        <taxon>Melastomataceae</taxon>
        <taxon>Melastomatoideae</taxon>
        <taxon>Melastomateae</taxon>
        <taxon>Melastoma</taxon>
    </lineage>
</organism>